<organism evidence="1 2">
    <name type="scientific">Araneus ventricosus</name>
    <name type="common">Orbweaver spider</name>
    <name type="synonym">Epeira ventricosa</name>
    <dbReference type="NCBI Taxonomy" id="182803"/>
    <lineage>
        <taxon>Eukaryota</taxon>
        <taxon>Metazoa</taxon>
        <taxon>Ecdysozoa</taxon>
        <taxon>Arthropoda</taxon>
        <taxon>Chelicerata</taxon>
        <taxon>Arachnida</taxon>
        <taxon>Araneae</taxon>
        <taxon>Araneomorphae</taxon>
        <taxon>Entelegynae</taxon>
        <taxon>Araneoidea</taxon>
        <taxon>Araneidae</taxon>
        <taxon>Araneus</taxon>
    </lineage>
</organism>
<accession>A0A4Y2JHH4</accession>
<sequence>MKKLLGSEYMSRSAVSRWCSGFYLNDSHFPVRGIPARMSMNKITAPIKKCAVRLLTERPVKFFASLLVLTRALKFLLLWKEIEIPLKRMLSPSDILHYSFTAAHIPLR</sequence>
<keyword evidence="2" id="KW-1185">Reference proteome</keyword>
<comment type="caution">
    <text evidence="1">The sequence shown here is derived from an EMBL/GenBank/DDBJ whole genome shotgun (WGS) entry which is preliminary data.</text>
</comment>
<gene>
    <name evidence="1" type="ORF">AVEN_196289_1</name>
</gene>
<evidence type="ECO:0000313" key="2">
    <source>
        <dbReference type="Proteomes" id="UP000499080"/>
    </source>
</evidence>
<reference evidence="1 2" key="1">
    <citation type="journal article" date="2019" name="Sci. Rep.">
        <title>Orb-weaving spider Araneus ventricosus genome elucidates the spidroin gene catalogue.</title>
        <authorList>
            <person name="Kono N."/>
            <person name="Nakamura H."/>
            <person name="Ohtoshi R."/>
            <person name="Moran D.A.P."/>
            <person name="Shinohara A."/>
            <person name="Yoshida Y."/>
            <person name="Fujiwara M."/>
            <person name="Mori M."/>
            <person name="Tomita M."/>
            <person name="Arakawa K."/>
        </authorList>
    </citation>
    <scope>NUCLEOTIDE SEQUENCE [LARGE SCALE GENOMIC DNA]</scope>
</reference>
<name>A0A4Y2JHH4_ARAVE</name>
<protein>
    <submittedName>
        <fullName evidence="1">Uncharacterized protein</fullName>
    </submittedName>
</protein>
<dbReference type="AlphaFoldDB" id="A0A4Y2JHH4"/>
<evidence type="ECO:0000313" key="1">
    <source>
        <dbReference type="EMBL" id="GBM89783.1"/>
    </source>
</evidence>
<proteinExistence type="predicted"/>
<dbReference type="Proteomes" id="UP000499080">
    <property type="component" value="Unassembled WGS sequence"/>
</dbReference>
<dbReference type="EMBL" id="BGPR01003572">
    <property type="protein sequence ID" value="GBM89783.1"/>
    <property type="molecule type" value="Genomic_DNA"/>
</dbReference>